<keyword evidence="6" id="KW-0520">NAD</keyword>
<evidence type="ECO:0000256" key="5">
    <source>
        <dbReference type="ARBA" id="ARBA00022857"/>
    </source>
</evidence>
<evidence type="ECO:0000256" key="1">
    <source>
        <dbReference type="ARBA" id="ARBA00022679"/>
    </source>
</evidence>
<dbReference type="PANTHER" id="PTHR20275:SF0">
    <property type="entry name" value="NAD KINASE"/>
    <property type="match status" value="1"/>
</dbReference>
<reference evidence="7" key="1">
    <citation type="journal article" date="2015" name="Nature">
        <title>Complex archaea that bridge the gap between prokaryotes and eukaryotes.</title>
        <authorList>
            <person name="Spang A."/>
            <person name="Saw J.H."/>
            <person name="Jorgensen S.L."/>
            <person name="Zaremba-Niedzwiedzka K."/>
            <person name="Martijn J."/>
            <person name="Lind A.E."/>
            <person name="van Eijk R."/>
            <person name="Schleper C."/>
            <person name="Guy L."/>
            <person name="Ettema T.J."/>
        </authorList>
    </citation>
    <scope>NUCLEOTIDE SEQUENCE</scope>
</reference>
<organism evidence="7">
    <name type="scientific">marine sediment metagenome</name>
    <dbReference type="NCBI Taxonomy" id="412755"/>
    <lineage>
        <taxon>unclassified sequences</taxon>
        <taxon>metagenomes</taxon>
        <taxon>ecological metagenomes</taxon>
    </lineage>
</organism>
<dbReference type="Gene3D" id="2.60.200.30">
    <property type="entry name" value="Probable inorganic polyphosphate/atp-NAD kinase, domain 2"/>
    <property type="match status" value="1"/>
</dbReference>
<dbReference type="SUPFAM" id="SSF111331">
    <property type="entry name" value="NAD kinase/diacylglycerol kinase-like"/>
    <property type="match status" value="1"/>
</dbReference>
<dbReference type="PANTHER" id="PTHR20275">
    <property type="entry name" value="NAD KINASE"/>
    <property type="match status" value="1"/>
</dbReference>
<evidence type="ECO:0000256" key="3">
    <source>
        <dbReference type="ARBA" id="ARBA00022777"/>
    </source>
</evidence>
<evidence type="ECO:0000313" key="7">
    <source>
        <dbReference type="EMBL" id="KKO11702.1"/>
    </source>
</evidence>
<keyword evidence="4" id="KW-0067">ATP-binding</keyword>
<dbReference type="GO" id="GO:0005524">
    <property type="term" value="F:ATP binding"/>
    <property type="evidence" value="ECO:0007669"/>
    <property type="project" value="UniProtKB-KW"/>
</dbReference>
<keyword evidence="3" id="KW-0418">Kinase</keyword>
<name>A0A0F9YHC1_9ZZZZ</name>
<evidence type="ECO:0000256" key="2">
    <source>
        <dbReference type="ARBA" id="ARBA00022741"/>
    </source>
</evidence>
<evidence type="ECO:0000256" key="6">
    <source>
        <dbReference type="ARBA" id="ARBA00023027"/>
    </source>
</evidence>
<dbReference type="FunFam" id="2.60.200.30:FF:000009">
    <property type="entry name" value="Poly(P)/ATP NAD kinase"/>
    <property type="match status" value="1"/>
</dbReference>
<dbReference type="EMBL" id="LAZR01000002">
    <property type="protein sequence ID" value="KKO11702.1"/>
    <property type="molecule type" value="Genomic_DNA"/>
</dbReference>
<keyword evidence="1" id="KW-0808">Transferase</keyword>
<accession>A0A0F9YHC1</accession>
<dbReference type="GO" id="GO:0003951">
    <property type="term" value="F:NAD+ kinase activity"/>
    <property type="evidence" value="ECO:0007669"/>
    <property type="project" value="InterPro"/>
</dbReference>
<dbReference type="InterPro" id="IPR016064">
    <property type="entry name" value="NAD/diacylglycerol_kinase_sf"/>
</dbReference>
<sequence>MATFKQIGLVGRPGHSGVVDTLGRLIAFLHSRQLDIVLEHSTAELLPSTSLPVCQRHELGAESDLVVVVGGDGSMLNAARGLVNHDVPVLGINRGRLGFLTDIRPDEIEETLGAVLDGRYHEESRFMLEFEVSRDGNLLPGGTALNDVVLHPGTAAQMIEFELFIAGQFVNSQQSDGLIVATPTGSTAYSLSAGGPIMHPSLNALVLVPMYPHTLSSRPLVVDAGNEIRVRVVKQRAISPVISCDGVVRFHTEPGDEIIIRKKTTPLRLIHPLDYNYYEVCRSKLGWGNRLVRDDA</sequence>
<dbReference type="InterPro" id="IPR017437">
    <property type="entry name" value="ATP-NAD_kinase_PpnK-typ_C"/>
</dbReference>
<dbReference type="GO" id="GO:0006741">
    <property type="term" value="P:NADP+ biosynthetic process"/>
    <property type="evidence" value="ECO:0007669"/>
    <property type="project" value="InterPro"/>
</dbReference>
<keyword evidence="2" id="KW-0547">Nucleotide-binding</keyword>
<dbReference type="Pfam" id="PF20143">
    <property type="entry name" value="NAD_kinase_C"/>
    <property type="match status" value="1"/>
</dbReference>
<gene>
    <name evidence="7" type="ORF">LCGC14_0012000</name>
</gene>
<dbReference type="InterPro" id="IPR002504">
    <property type="entry name" value="NADK"/>
</dbReference>
<dbReference type="InterPro" id="IPR017438">
    <property type="entry name" value="ATP-NAD_kinase_N"/>
</dbReference>
<evidence type="ECO:0000256" key="4">
    <source>
        <dbReference type="ARBA" id="ARBA00022840"/>
    </source>
</evidence>
<dbReference type="GO" id="GO:0019674">
    <property type="term" value="P:NAD+ metabolic process"/>
    <property type="evidence" value="ECO:0007669"/>
    <property type="project" value="InterPro"/>
</dbReference>
<dbReference type="HAMAP" id="MF_00361">
    <property type="entry name" value="NAD_kinase"/>
    <property type="match status" value="1"/>
</dbReference>
<dbReference type="Pfam" id="PF01513">
    <property type="entry name" value="NAD_kinase"/>
    <property type="match status" value="1"/>
</dbReference>
<keyword evidence="5" id="KW-0521">NADP</keyword>
<evidence type="ECO:0008006" key="8">
    <source>
        <dbReference type="Google" id="ProtNLM"/>
    </source>
</evidence>
<dbReference type="AlphaFoldDB" id="A0A0F9YHC1"/>
<dbReference type="NCBIfam" id="NF002306">
    <property type="entry name" value="PRK01231.1"/>
    <property type="match status" value="1"/>
</dbReference>
<proteinExistence type="inferred from homology"/>
<protein>
    <recommendedName>
        <fullName evidence="8">NAD kinase</fullName>
    </recommendedName>
</protein>
<comment type="caution">
    <text evidence="7">The sequence shown here is derived from an EMBL/GenBank/DDBJ whole genome shotgun (WGS) entry which is preliminary data.</text>
</comment>
<dbReference type="Gene3D" id="3.40.50.10330">
    <property type="entry name" value="Probable inorganic polyphosphate/atp-NAD kinase, domain 1"/>
    <property type="match status" value="1"/>
</dbReference>